<dbReference type="EMBL" id="JACEIK010005957">
    <property type="protein sequence ID" value="MCE0482521.1"/>
    <property type="molecule type" value="Genomic_DNA"/>
</dbReference>
<comment type="caution">
    <text evidence="2">The sequence shown here is derived from an EMBL/GenBank/DDBJ whole genome shotgun (WGS) entry which is preliminary data.</text>
</comment>
<name>A0ABS8VPI1_DATST</name>
<feature type="region of interest" description="Disordered" evidence="1">
    <location>
        <begin position="1"/>
        <end position="24"/>
    </location>
</feature>
<evidence type="ECO:0000313" key="2">
    <source>
        <dbReference type="EMBL" id="MCE0482521.1"/>
    </source>
</evidence>
<sequence length="57" mass="5865">ITKKRASSSASRSKAFVGRSPARGTTRGVATIALPTDALIRLLNVLKALVANNSGLS</sequence>
<gene>
    <name evidence="2" type="ORF">HAX54_041332</name>
</gene>
<feature type="non-terminal residue" evidence="2">
    <location>
        <position position="57"/>
    </location>
</feature>
<protein>
    <submittedName>
        <fullName evidence="2">Uncharacterized protein</fullName>
    </submittedName>
</protein>
<dbReference type="Proteomes" id="UP000823775">
    <property type="component" value="Unassembled WGS sequence"/>
</dbReference>
<proteinExistence type="predicted"/>
<organism evidence="2 3">
    <name type="scientific">Datura stramonium</name>
    <name type="common">Jimsonweed</name>
    <name type="synonym">Common thornapple</name>
    <dbReference type="NCBI Taxonomy" id="4076"/>
    <lineage>
        <taxon>Eukaryota</taxon>
        <taxon>Viridiplantae</taxon>
        <taxon>Streptophyta</taxon>
        <taxon>Embryophyta</taxon>
        <taxon>Tracheophyta</taxon>
        <taxon>Spermatophyta</taxon>
        <taxon>Magnoliopsida</taxon>
        <taxon>eudicotyledons</taxon>
        <taxon>Gunneridae</taxon>
        <taxon>Pentapetalae</taxon>
        <taxon>asterids</taxon>
        <taxon>lamiids</taxon>
        <taxon>Solanales</taxon>
        <taxon>Solanaceae</taxon>
        <taxon>Solanoideae</taxon>
        <taxon>Datureae</taxon>
        <taxon>Datura</taxon>
    </lineage>
</organism>
<feature type="non-terminal residue" evidence="2">
    <location>
        <position position="1"/>
    </location>
</feature>
<reference evidence="2 3" key="1">
    <citation type="journal article" date="2021" name="BMC Genomics">
        <title>Datura genome reveals duplications of psychoactive alkaloid biosynthetic genes and high mutation rate following tissue culture.</title>
        <authorList>
            <person name="Rajewski A."/>
            <person name="Carter-House D."/>
            <person name="Stajich J."/>
            <person name="Litt A."/>
        </authorList>
    </citation>
    <scope>NUCLEOTIDE SEQUENCE [LARGE SCALE GENOMIC DNA]</scope>
    <source>
        <strain evidence="2">AR-01</strain>
    </source>
</reference>
<evidence type="ECO:0000313" key="3">
    <source>
        <dbReference type="Proteomes" id="UP000823775"/>
    </source>
</evidence>
<evidence type="ECO:0000256" key="1">
    <source>
        <dbReference type="SAM" id="MobiDB-lite"/>
    </source>
</evidence>
<keyword evidence="3" id="KW-1185">Reference proteome</keyword>
<accession>A0ABS8VPI1</accession>